<reference evidence="1" key="1">
    <citation type="journal article" date="2020" name="Stud. Mycol.">
        <title>101 Dothideomycetes genomes: a test case for predicting lifestyles and emergence of pathogens.</title>
        <authorList>
            <person name="Haridas S."/>
            <person name="Albert R."/>
            <person name="Binder M."/>
            <person name="Bloem J."/>
            <person name="Labutti K."/>
            <person name="Salamov A."/>
            <person name="Andreopoulos B."/>
            <person name="Baker S."/>
            <person name="Barry K."/>
            <person name="Bills G."/>
            <person name="Bluhm B."/>
            <person name="Cannon C."/>
            <person name="Castanera R."/>
            <person name="Culley D."/>
            <person name="Daum C."/>
            <person name="Ezra D."/>
            <person name="Gonzalez J."/>
            <person name="Henrissat B."/>
            <person name="Kuo A."/>
            <person name="Liang C."/>
            <person name="Lipzen A."/>
            <person name="Lutzoni F."/>
            <person name="Magnuson J."/>
            <person name="Mondo S."/>
            <person name="Nolan M."/>
            <person name="Ohm R."/>
            <person name="Pangilinan J."/>
            <person name="Park H.-J."/>
            <person name="Ramirez L."/>
            <person name="Alfaro M."/>
            <person name="Sun H."/>
            <person name="Tritt A."/>
            <person name="Yoshinaga Y."/>
            <person name="Zwiers L.-H."/>
            <person name="Turgeon B."/>
            <person name="Goodwin S."/>
            <person name="Spatafora J."/>
            <person name="Crous P."/>
            <person name="Grigoriev I."/>
        </authorList>
    </citation>
    <scope>NUCLEOTIDE SEQUENCE</scope>
    <source>
        <strain evidence="1">CBS 125425</strain>
    </source>
</reference>
<dbReference type="Proteomes" id="UP000799444">
    <property type="component" value="Unassembled WGS sequence"/>
</dbReference>
<accession>A0A9P4QPL1</accession>
<protein>
    <submittedName>
        <fullName evidence="1">Uncharacterized protein</fullName>
    </submittedName>
</protein>
<dbReference type="EMBL" id="ML996253">
    <property type="protein sequence ID" value="KAF2729173.1"/>
    <property type="molecule type" value="Genomic_DNA"/>
</dbReference>
<dbReference type="AlphaFoldDB" id="A0A9P4QPL1"/>
<gene>
    <name evidence="1" type="ORF">EJ04DRAFT_76632</name>
</gene>
<keyword evidence="2" id="KW-1185">Reference proteome</keyword>
<sequence length="128" mass="14088">MSSCSRREDTTSWRSAYWLSKRCWSVLMTARSFRMLSMTLLWAVMMRLCCAIVSVRLATSLANSLLEPSTLVSRSERTGLVPVGRAGASSCVTCGAAGWSLGWIARIAAVCLSSYANRRVAIRVLRDC</sequence>
<proteinExistence type="predicted"/>
<evidence type="ECO:0000313" key="1">
    <source>
        <dbReference type="EMBL" id="KAF2729173.1"/>
    </source>
</evidence>
<organism evidence="1 2">
    <name type="scientific">Polyplosphaeria fusca</name>
    <dbReference type="NCBI Taxonomy" id="682080"/>
    <lineage>
        <taxon>Eukaryota</taxon>
        <taxon>Fungi</taxon>
        <taxon>Dikarya</taxon>
        <taxon>Ascomycota</taxon>
        <taxon>Pezizomycotina</taxon>
        <taxon>Dothideomycetes</taxon>
        <taxon>Pleosporomycetidae</taxon>
        <taxon>Pleosporales</taxon>
        <taxon>Tetraplosphaeriaceae</taxon>
        <taxon>Polyplosphaeria</taxon>
    </lineage>
</organism>
<name>A0A9P4QPL1_9PLEO</name>
<evidence type="ECO:0000313" key="2">
    <source>
        <dbReference type="Proteomes" id="UP000799444"/>
    </source>
</evidence>
<comment type="caution">
    <text evidence="1">The sequence shown here is derived from an EMBL/GenBank/DDBJ whole genome shotgun (WGS) entry which is preliminary data.</text>
</comment>